<accession>A0A7J7P5W6</accession>
<feature type="coiled-coil region" evidence="1">
    <location>
        <begin position="211"/>
        <end position="253"/>
    </location>
</feature>
<feature type="compositionally biased region" description="Basic and acidic residues" evidence="2">
    <location>
        <begin position="312"/>
        <end position="322"/>
    </location>
</feature>
<dbReference type="Proteomes" id="UP000541444">
    <property type="component" value="Unassembled WGS sequence"/>
</dbReference>
<protein>
    <submittedName>
        <fullName evidence="3">Uncharacterized protein</fullName>
    </submittedName>
</protein>
<proteinExistence type="predicted"/>
<feature type="region of interest" description="Disordered" evidence="2">
    <location>
        <begin position="294"/>
        <end position="322"/>
    </location>
</feature>
<sequence length="322" mass="35999">MDDSSVIGTVTADNPTVSSWMDVGLHTGNETGQFFKSPKNVNVAKKFLQYKKSLDKEWGHYEMNVGLWFRTLVRPGGNIEYYQVLSLDQWKGSMDIGNDIDIVYYNETSTEVAEEGFLCYLNQVVYGLKPNLKVVADTSNLFDVVSCEGNELNKKKESDKDIRASSKGVNLKAVELEALDLAKRDPIRLDTQIRSSISQLSVVWKSVAEVLKLATADHDELREQIKKEKALHKDQFEKEVAASKQEVEHEAKKVADIAVASRNKLIQTFYFWGLSREDVNLALPGKYNEIFFPGDDASPVAEQTPAPPVADNKTEEVAGAKS</sequence>
<dbReference type="EMBL" id="JACGCM010000250">
    <property type="protein sequence ID" value="KAF6174730.1"/>
    <property type="molecule type" value="Genomic_DNA"/>
</dbReference>
<evidence type="ECO:0000256" key="1">
    <source>
        <dbReference type="SAM" id="Coils"/>
    </source>
</evidence>
<keyword evidence="1" id="KW-0175">Coiled coil</keyword>
<organism evidence="3 4">
    <name type="scientific">Kingdonia uniflora</name>
    <dbReference type="NCBI Taxonomy" id="39325"/>
    <lineage>
        <taxon>Eukaryota</taxon>
        <taxon>Viridiplantae</taxon>
        <taxon>Streptophyta</taxon>
        <taxon>Embryophyta</taxon>
        <taxon>Tracheophyta</taxon>
        <taxon>Spermatophyta</taxon>
        <taxon>Magnoliopsida</taxon>
        <taxon>Ranunculales</taxon>
        <taxon>Circaeasteraceae</taxon>
        <taxon>Kingdonia</taxon>
    </lineage>
</organism>
<evidence type="ECO:0000256" key="2">
    <source>
        <dbReference type="SAM" id="MobiDB-lite"/>
    </source>
</evidence>
<evidence type="ECO:0000313" key="3">
    <source>
        <dbReference type="EMBL" id="KAF6174730.1"/>
    </source>
</evidence>
<evidence type="ECO:0000313" key="4">
    <source>
        <dbReference type="Proteomes" id="UP000541444"/>
    </source>
</evidence>
<name>A0A7J7P5W6_9MAGN</name>
<comment type="caution">
    <text evidence="3">The sequence shown here is derived from an EMBL/GenBank/DDBJ whole genome shotgun (WGS) entry which is preliminary data.</text>
</comment>
<dbReference type="AlphaFoldDB" id="A0A7J7P5W6"/>
<gene>
    <name evidence="3" type="ORF">GIB67_008785</name>
</gene>
<reference evidence="3 4" key="1">
    <citation type="journal article" date="2020" name="IScience">
        <title>Genome Sequencing of the Endangered Kingdonia uniflora (Circaeasteraceae, Ranunculales) Reveals Potential Mechanisms of Evolutionary Specialization.</title>
        <authorList>
            <person name="Sun Y."/>
            <person name="Deng T."/>
            <person name="Zhang A."/>
            <person name="Moore M.J."/>
            <person name="Landis J.B."/>
            <person name="Lin N."/>
            <person name="Zhang H."/>
            <person name="Zhang X."/>
            <person name="Huang J."/>
            <person name="Zhang X."/>
            <person name="Sun H."/>
            <person name="Wang H."/>
        </authorList>
    </citation>
    <scope>NUCLEOTIDE SEQUENCE [LARGE SCALE GENOMIC DNA]</scope>
    <source>
        <strain evidence="3">TB1705</strain>
        <tissue evidence="3">Leaf</tissue>
    </source>
</reference>
<keyword evidence="4" id="KW-1185">Reference proteome</keyword>